<dbReference type="CDD" id="cd16914">
    <property type="entry name" value="EcfT"/>
    <property type="match status" value="1"/>
</dbReference>
<sequence>MYISECTYLHNAHPSSKIFSLLGLFFIVLISQNFYIISSVLVLLAGIGISAKLWSNLKKSLLFSAVIIIFSSVMWIFFYPRSNVIKEAFIYGFVMGLRLVLVFIAGVIFLSTTRIEEFIYGLRRYHLPYKLCFAISLAFRLIPLIYETAQIVIDSQRIKGIDLKQGTFKERIYKYGPLLTPIISYILREANYITLAVESRGFSYSVKKTDFLSFKVTYIDGLIYLFPAVIIIVVLFW</sequence>
<keyword evidence="4 5" id="KW-0472">Membrane</keyword>
<accession>A0A1F5V5X9</accession>
<evidence type="ECO:0000256" key="5">
    <source>
        <dbReference type="SAM" id="Phobius"/>
    </source>
</evidence>
<evidence type="ECO:0000313" key="7">
    <source>
        <dbReference type="Proteomes" id="UP000178943"/>
    </source>
</evidence>
<proteinExistence type="predicted"/>
<dbReference type="GO" id="GO:0005886">
    <property type="term" value="C:plasma membrane"/>
    <property type="evidence" value="ECO:0007669"/>
    <property type="project" value="TreeGrafter"/>
</dbReference>
<dbReference type="EMBL" id="MFGW01000232">
    <property type="protein sequence ID" value="OGF58837.1"/>
    <property type="molecule type" value="Genomic_DNA"/>
</dbReference>
<dbReference type="Pfam" id="PF02361">
    <property type="entry name" value="CbiQ"/>
    <property type="match status" value="1"/>
</dbReference>
<dbReference type="PANTHER" id="PTHR33514:SF13">
    <property type="entry name" value="PROTEIN ABCI12, CHLOROPLASTIC"/>
    <property type="match status" value="1"/>
</dbReference>
<feature type="transmembrane region" description="Helical" evidence="5">
    <location>
        <begin position="61"/>
        <end position="78"/>
    </location>
</feature>
<keyword evidence="3 5" id="KW-1133">Transmembrane helix</keyword>
<keyword evidence="2 5" id="KW-0812">Transmembrane</keyword>
<feature type="transmembrane region" description="Helical" evidence="5">
    <location>
        <begin position="18"/>
        <end position="49"/>
    </location>
</feature>
<dbReference type="Proteomes" id="UP000178943">
    <property type="component" value="Unassembled WGS sequence"/>
</dbReference>
<dbReference type="PANTHER" id="PTHR33514">
    <property type="entry name" value="PROTEIN ABCI12, CHLOROPLASTIC"/>
    <property type="match status" value="1"/>
</dbReference>
<evidence type="ECO:0000256" key="4">
    <source>
        <dbReference type="ARBA" id="ARBA00023136"/>
    </source>
</evidence>
<comment type="caution">
    <text evidence="6">The sequence shown here is derived from an EMBL/GenBank/DDBJ whole genome shotgun (WGS) entry which is preliminary data.</text>
</comment>
<gene>
    <name evidence="6" type="ORF">A2Y62_10180</name>
</gene>
<feature type="transmembrane region" description="Helical" evidence="5">
    <location>
        <begin position="90"/>
        <end position="110"/>
    </location>
</feature>
<comment type="subcellular location">
    <subcellularLocation>
        <location evidence="1">Membrane</location>
        <topology evidence="1">Multi-pass membrane protein</topology>
    </subcellularLocation>
</comment>
<organism evidence="6 7">
    <name type="scientific">Candidatus Fischerbacteria bacterium RBG_13_37_8</name>
    <dbReference type="NCBI Taxonomy" id="1817863"/>
    <lineage>
        <taxon>Bacteria</taxon>
        <taxon>Candidatus Fischeribacteriota</taxon>
    </lineage>
</organism>
<feature type="transmembrane region" description="Helical" evidence="5">
    <location>
        <begin position="131"/>
        <end position="153"/>
    </location>
</feature>
<dbReference type="STRING" id="1817863.A2Y62_10180"/>
<reference evidence="6 7" key="1">
    <citation type="journal article" date="2016" name="Nat. Commun.">
        <title>Thousands of microbial genomes shed light on interconnected biogeochemical processes in an aquifer system.</title>
        <authorList>
            <person name="Anantharaman K."/>
            <person name="Brown C.T."/>
            <person name="Hug L.A."/>
            <person name="Sharon I."/>
            <person name="Castelle C.J."/>
            <person name="Probst A.J."/>
            <person name="Thomas B.C."/>
            <person name="Singh A."/>
            <person name="Wilkins M.J."/>
            <person name="Karaoz U."/>
            <person name="Brodie E.L."/>
            <person name="Williams K.H."/>
            <person name="Hubbard S.S."/>
            <person name="Banfield J.F."/>
        </authorList>
    </citation>
    <scope>NUCLEOTIDE SEQUENCE [LARGE SCALE GENOMIC DNA]</scope>
</reference>
<name>A0A1F5V5X9_9BACT</name>
<evidence type="ECO:0008006" key="8">
    <source>
        <dbReference type="Google" id="ProtNLM"/>
    </source>
</evidence>
<evidence type="ECO:0000256" key="1">
    <source>
        <dbReference type="ARBA" id="ARBA00004141"/>
    </source>
</evidence>
<protein>
    <recommendedName>
        <fullName evidence="8">Cobalt ABC transporter permease</fullName>
    </recommendedName>
</protein>
<evidence type="ECO:0000256" key="2">
    <source>
        <dbReference type="ARBA" id="ARBA00022692"/>
    </source>
</evidence>
<dbReference type="InterPro" id="IPR003339">
    <property type="entry name" value="ABC/ECF_trnsptr_transmembrane"/>
</dbReference>
<dbReference type="AlphaFoldDB" id="A0A1F5V5X9"/>
<evidence type="ECO:0000313" key="6">
    <source>
        <dbReference type="EMBL" id="OGF58837.1"/>
    </source>
</evidence>
<feature type="transmembrane region" description="Helical" evidence="5">
    <location>
        <begin position="216"/>
        <end position="236"/>
    </location>
</feature>
<evidence type="ECO:0000256" key="3">
    <source>
        <dbReference type="ARBA" id="ARBA00022989"/>
    </source>
</evidence>